<name>A2GJY7_TRIV3</name>
<dbReference type="AlphaFoldDB" id="A2GJY7"/>
<keyword evidence="2" id="KW-1185">Reference proteome</keyword>
<dbReference type="InParanoid" id="A2GJY7"/>
<gene>
    <name evidence="1" type="ORF">TVAG_507500</name>
</gene>
<dbReference type="EMBL" id="DS116620">
    <property type="protein sequence ID" value="EAX82530.1"/>
    <property type="molecule type" value="Genomic_DNA"/>
</dbReference>
<dbReference type="SUPFAM" id="SSF57959">
    <property type="entry name" value="Leucine zipper domain"/>
    <property type="match status" value="1"/>
</dbReference>
<dbReference type="SMR" id="A2GJY7"/>
<reference evidence="1" key="2">
    <citation type="journal article" date="2007" name="Science">
        <title>Draft genome sequence of the sexually transmitted pathogen Trichomonas vaginalis.</title>
        <authorList>
            <person name="Carlton J.M."/>
            <person name="Hirt R.P."/>
            <person name="Silva J.C."/>
            <person name="Delcher A.L."/>
            <person name="Schatz M."/>
            <person name="Zhao Q."/>
            <person name="Wortman J.R."/>
            <person name="Bidwell S.L."/>
            <person name="Alsmark U.C.M."/>
            <person name="Besteiro S."/>
            <person name="Sicheritz-Ponten T."/>
            <person name="Noel C.J."/>
            <person name="Dacks J.B."/>
            <person name="Foster P.G."/>
            <person name="Simillion C."/>
            <person name="Van de Peer Y."/>
            <person name="Miranda-Saavedra D."/>
            <person name="Barton G.J."/>
            <person name="Westrop G.D."/>
            <person name="Mueller S."/>
            <person name="Dessi D."/>
            <person name="Fiori P.L."/>
            <person name="Ren Q."/>
            <person name="Paulsen I."/>
            <person name="Zhang H."/>
            <person name="Bastida-Corcuera F.D."/>
            <person name="Simoes-Barbosa A."/>
            <person name="Brown M.T."/>
            <person name="Hayes R.D."/>
            <person name="Mukherjee M."/>
            <person name="Okumura C.Y."/>
            <person name="Schneider R."/>
            <person name="Smith A.J."/>
            <person name="Vanacova S."/>
            <person name="Villalvazo M."/>
            <person name="Haas B.J."/>
            <person name="Pertea M."/>
            <person name="Feldblyum T.V."/>
            <person name="Utterback T.R."/>
            <person name="Shu C.L."/>
            <person name="Osoegawa K."/>
            <person name="de Jong P.J."/>
            <person name="Hrdy I."/>
            <person name="Horvathova L."/>
            <person name="Zubacova Z."/>
            <person name="Dolezal P."/>
            <person name="Malik S.B."/>
            <person name="Logsdon J.M. Jr."/>
            <person name="Henze K."/>
            <person name="Gupta A."/>
            <person name="Wang C.C."/>
            <person name="Dunne R.L."/>
            <person name="Upcroft J.A."/>
            <person name="Upcroft P."/>
            <person name="White O."/>
            <person name="Salzberg S.L."/>
            <person name="Tang P."/>
            <person name="Chiu C.-H."/>
            <person name="Lee Y.-S."/>
            <person name="Embley T.M."/>
            <person name="Coombs G.H."/>
            <person name="Mottram J.C."/>
            <person name="Tachezy J."/>
            <person name="Fraser-Liggett C.M."/>
            <person name="Johnson P.J."/>
        </authorList>
    </citation>
    <scope>NUCLEOTIDE SEQUENCE [LARGE SCALE GENOMIC DNA]</scope>
    <source>
        <strain evidence="1">G3</strain>
    </source>
</reference>
<dbReference type="InterPro" id="IPR046347">
    <property type="entry name" value="bZIP_sf"/>
</dbReference>
<evidence type="ECO:0000313" key="1">
    <source>
        <dbReference type="EMBL" id="EAX82530.1"/>
    </source>
</evidence>
<evidence type="ECO:0000313" key="2">
    <source>
        <dbReference type="Proteomes" id="UP000001542"/>
    </source>
</evidence>
<dbReference type="GO" id="GO:0003700">
    <property type="term" value="F:DNA-binding transcription factor activity"/>
    <property type="evidence" value="ECO:0007669"/>
    <property type="project" value="InterPro"/>
</dbReference>
<dbReference type="VEuPathDB" id="TrichDB:TVAGG3_0871310"/>
<dbReference type="VEuPathDB" id="TrichDB:TVAG_507500"/>
<sequence>METTVLMDTQSEIPRFSFPTIPKLEVPRPNKFRNIIDYTDPKIQKIIEYDQLDTKTKNRISAKKWRDSKINHIFNLEDANYSIRAQCLGLLDQMTCLITENEVIGEEIELIKLCLTKIQEFKN</sequence>
<protein>
    <submittedName>
        <fullName evidence="1">Uncharacterized protein</fullName>
    </submittedName>
</protein>
<accession>A2GJY7</accession>
<dbReference type="Proteomes" id="UP000001542">
    <property type="component" value="Unassembled WGS sequence"/>
</dbReference>
<reference evidence="1" key="1">
    <citation type="submission" date="2006-10" db="EMBL/GenBank/DDBJ databases">
        <authorList>
            <person name="Amadeo P."/>
            <person name="Zhao Q."/>
            <person name="Wortman J."/>
            <person name="Fraser-Liggett C."/>
            <person name="Carlton J."/>
        </authorList>
    </citation>
    <scope>NUCLEOTIDE SEQUENCE</scope>
    <source>
        <strain evidence="1">G3</strain>
    </source>
</reference>
<organism evidence="1 2">
    <name type="scientific">Trichomonas vaginalis (strain ATCC PRA-98 / G3)</name>
    <dbReference type="NCBI Taxonomy" id="412133"/>
    <lineage>
        <taxon>Eukaryota</taxon>
        <taxon>Metamonada</taxon>
        <taxon>Parabasalia</taxon>
        <taxon>Trichomonadida</taxon>
        <taxon>Trichomonadidae</taxon>
        <taxon>Trichomonas</taxon>
    </lineage>
</organism>
<dbReference type="RefSeq" id="XP_001295460.1">
    <property type="nucleotide sequence ID" value="XM_001295459.1"/>
</dbReference>
<dbReference type="KEGG" id="tva:4740160"/>
<proteinExistence type="predicted"/>